<comment type="subunit">
    <text evidence="8">Homodimer.</text>
</comment>
<evidence type="ECO:0000256" key="7">
    <source>
        <dbReference type="ARBA" id="ARBA00023027"/>
    </source>
</evidence>
<feature type="binding site" evidence="8">
    <location>
        <position position="195"/>
    </location>
    <ligand>
        <name>ATP</name>
        <dbReference type="ChEBI" id="CHEBI:30616"/>
    </ligand>
</feature>
<organism evidence="13 14">
    <name type="scientific">Saliphagus infecundisoli</name>
    <dbReference type="NCBI Taxonomy" id="1849069"/>
    <lineage>
        <taxon>Archaea</taxon>
        <taxon>Methanobacteriati</taxon>
        <taxon>Methanobacteriota</taxon>
        <taxon>Stenosarchaea group</taxon>
        <taxon>Halobacteria</taxon>
        <taxon>Halobacteriales</taxon>
        <taxon>Natrialbaceae</taxon>
        <taxon>Saliphagus</taxon>
    </lineage>
</organism>
<dbReference type="PANTHER" id="PTHR23090:SF9">
    <property type="entry name" value="GLUTAMINE-DEPENDENT NAD(+) SYNTHETASE"/>
    <property type="match status" value="1"/>
</dbReference>
<feature type="binding site" evidence="8">
    <location>
        <begin position="54"/>
        <end position="61"/>
    </location>
    <ligand>
        <name>ATP</name>
        <dbReference type="ChEBI" id="CHEBI:30616"/>
    </ligand>
</feature>
<dbReference type="Gene3D" id="3.40.50.620">
    <property type="entry name" value="HUPs"/>
    <property type="match status" value="1"/>
</dbReference>
<comment type="catalytic activity">
    <reaction evidence="8 10">
        <text>deamido-NAD(+) + NH4(+) + ATP = AMP + diphosphate + NAD(+) + H(+)</text>
        <dbReference type="Rhea" id="RHEA:21188"/>
        <dbReference type="ChEBI" id="CHEBI:15378"/>
        <dbReference type="ChEBI" id="CHEBI:28938"/>
        <dbReference type="ChEBI" id="CHEBI:30616"/>
        <dbReference type="ChEBI" id="CHEBI:33019"/>
        <dbReference type="ChEBI" id="CHEBI:57540"/>
        <dbReference type="ChEBI" id="CHEBI:58437"/>
        <dbReference type="ChEBI" id="CHEBI:456215"/>
        <dbReference type="EC" id="6.3.1.5"/>
    </reaction>
</comment>
<keyword evidence="7 8" id="KW-0520">NAD</keyword>
<evidence type="ECO:0000256" key="3">
    <source>
        <dbReference type="ARBA" id="ARBA00022723"/>
    </source>
</evidence>
<dbReference type="Pfam" id="PF02540">
    <property type="entry name" value="NAD_synthase"/>
    <property type="match status" value="1"/>
</dbReference>
<dbReference type="GO" id="GO:0008795">
    <property type="term" value="F:NAD+ synthase activity"/>
    <property type="evidence" value="ECO:0007669"/>
    <property type="project" value="UniProtKB-UniRule"/>
</dbReference>
<dbReference type="RefSeq" id="WP_224827785.1">
    <property type="nucleotide sequence ID" value="NZ_JAIVEF010000002.1"/>
</dbReference>
<feature type="binding site" evidence="8">
    <location>
        <position position="217"/>
    </location>
    <ligand>
        <name>ATP</name>
        <dbReference type="ChEBI" id="CHEBI:30616"/>
    </ligand>
</feature>
<dbReference type="InterPro" id="IPR022310">
    <property type="entry name" value="NAD/GMP_synthase"/>
</dbReference>
<dbReference type="GO" id="GO:0005524">
    <property type="term" value="F:ATP binding"/>
    <property type="evidence" value="ECO:0007669"/>
    <property type="project" value="UniProtKB-UniRule"/>
</dbReference>
<dbReference type="InterPro" id="IPR014729">
    <property type="entry name" value="Rossmann-like_a/b/a_fold"/>
</dbReference>
<evidence type="ECO:0000256" key="11">
    <source>
        <dbReference type="SAM" id="MobiDB-lite"/>
    </source>
</evidence>
<evidence type="ECO:0000256" key="2">
    <source>
        <dbReference type="ARBA" id="ARBA00022598"/>
    </source>
</evidence>
<feature type="binding site" description="in other chain" evidence="8">
    <location>
        <begin position="277"/>
        <end position="278"/>
    </location>
    <ligand>
        <name>deamido-NAD(+)</name>
        <dbReference type="ChEBI" id="CHEBI:58437"/>
        <note>ligand shared between two neighboring subunits</note>
    </ligand>
</feature>
<protein>
    <recommendedName>
        <fullName evidence="8 10">NH(3)-dependent NAD(+) synthetase</fullName>
        <ecNumber evidence="8 10">6.3.1.5</ecNumber>
    </recommendedName>
</protein>
<dbReference type="CDD" id="cd00553">
    <property type="entry name" value="NAD_synthase"/>
    <property type="match status" value="1"/>
</dbReference>
<sequence>MGADRGETSTNDHEEFSETMFVTAPDDLESVHAEAVGTIERAVRDAGAEGAVVAMSGGIDSTLTAALSREALGEERVLGLGLPSTKTEAADGADARTIAEGLGIEYREIQLRPLVDAFERTVGAAVDPDTEGDHGDDRLLGNATARFRMTAAYYAANATNRLVVGTANRSELLLGYFTKYGDGGVDLNPLGDLYKTEVRALSAWMGLPKRIVGKDPTAGFWAGQTDADELGGTYDEIDPLLRRTIDRGEPVESAAAAVGIETDLAREIVAMCVESSHKRATPPTPGIADRRLEAPPSAIEDA</sequence>
<keyword evidence="3 8" id="KW-0479">Metal-binding</keyword>
<dbReference type="InterPro" id="IPR022926">
    <property type="entry name" value="NH(3)-dep_NAD(+)_synth"/>
</dbReference>
<dbReference type="GO" id="GO:0009435">
    <property type="term" value="P:NAD+ biosynthetic process"/>
    <property type="evidence" value="ECO:0007669"/>
    <property type="project" value="UniProtKB-UniRule"/>
</dbReference>
<accession>A0ABD5QIE3</accession>
<keyword evidence="6 8" id="KW-0460">Magnesium</keyword>
<dbReference type="NCBIfam" id="TIGR00552">
    <property type="entry name" value="nadE"/>
    <property type="match status" value="1"/>
</dbReference>
<comment type="pathway">
    <text evidence="8">Cofactor biosynthesis; NAD(+) biosynthesis; NAD(+) from deamido-NAD(+) (ammonia route): step 1/1.</text>
</comment>
<feature type="domain" description="NAD/GMP synthase" evidence="12">
    <location>
        <begin position="35"/>
        <end position="282"/>
    </location>
</feature>
<comment type="function">
    <text evidence="8">Catalyzes the ATP-dependent amidation of deamido-NAD to form NAD. Uses ammonia as a nitrogen source.</text>
</comment>
<name>A0ABD5QIE3_9EURY</name>
<dbReference type="EMBL" id="JBHSJG010000049">
    <property type="protein sequence ID" value="MFC4989571.1"/>
    <property type="molecule type" value="Genomic_DNA"/>
</dbReference>
<gene>
    <name evidence="8" type="primary">nadE</name>
    <name evidence="13" type="ORF">ACFPFO_17765</name>
</gene>
<evidence type="ECO:0000256" key="9">
    <source>
        <dbReference type="RuleBase" id="RU003811"/>
    </source>
</evidence>
<keyword evidence="2 8" id="KW-0436">Ligase</keyword>
<dbReference type="EC" id="6.3.1.5" evidence="8 10"/>
<feature type="region of interest" description="Disordered" evidence="11">
    <location>
        <begin position="276"/>
        <end position="302"/>
    </location>
</feature>
<feature type="binding site" description="in other chain" evidence="8">
    <location>
        <position position="146"/>
    </location>
    <ligand>
        <name>deamido-NAD(+)</name>
        <dbReference type="ChEBI" id="CHEBI:58437"/>
        <note>ligand shared between two neighboring subunits</note>
    </ligand>
</feature>
<feature type="binding site" evidence="8">
    <location>
        <position position="171"/>
    </location>
    <ligand>
        <name>Mg(2+)</name>
        <dbReference type="ChEBI" id="CHEBI:18420"/>
    </ligand>
</feature>
<evidence type="ECO:0000256" key="1">
    <source>
        <dbReference type="ARBA" id="ARBA00005859"/>
    </source>
</evidence>
<dbReference type="GO" id="GO:0046872">
    <property type="term" value="F:metal ion binding"/>
    <property type="evidence" value="ECO:0007669"/>
    <property type="project" value="UniProtKB-KW"/>
</dbReference>
<comment type="caution">
    <text evidence="13">The sequence shown here is derived from an EMBL/GenBank/DDBJ whole genome shotgun (WGS) entry which is preliminary data.</text>
</comment>
<reference evidence="13 14" key="1">
    <citation type="journal article" date="2019" name="Int. J. Syst. Evol. Microbiol.">
        <title>The Global Catalogue of Microorganisms (GCM) 10K type strain sequencing project: providing services to taxonomists for standard genome sequencing and annotation.</title>
        <authorList>
            <consortium name="The Broad Institute Genomics Platform"/>
            <consortium name="The Broad Institute Genome Sequencing Center for Infectious Disease"/>
            <person name="Wu L."/>
            <person name="Ma J."/>
        </authorList>
    </citation>
    <scope>NUCLEOTIDE SEQUENCE [LARGE SCALE GENOMIC DNA]</scope>
    <source>
        <strain evidence="13 14">CGMCC 1.15824</strain>
    </source>
</reference>
<evidence type="ECO:0000256" key="8">
    <source>
        <dbReference type="HAMAP-Rule" id="MF_00193"/>
    </source>
</evidence>
<evidence type="ECO:0000259" key="12">
    <source>
        <dbReference type="Pfam" id="PF02540"/>
    </source>
</evidence>
<evidence type="ECO:0000313" key="14">
    <source>
        <dbReference type="Proteomes" id="UP001595925"/>
    </source>
</evidence>
<feature type="binding site" description="in other chain" evidence="8">
    <location>
        <position position="179"/>
    </location>
    <ligand>
        <name>deamido-NAD(+)</name>
        <dbReference type="ChEBI" id="CHEBI:58437"/>
        <note>ligand shared between two neighboring subunits</note>
    </ligand>
</feature>
<dbReference type="Proteomes" id="UP001595925">
    <property type="component" value="Unassembled WGS sequence"/>
</dbReference>
<dbReference type="SUPFAM" id="SSF52402">
    <property type="entry name" value="Adenine nucleotide alpha hydrolases-like"/>
    <property type="match status" value="1"/>
</dbReference>
<keyword evidence="5 8" id="KW-0067">ATP-binding</keyword>
<evidence type="ECO:0000256" key="6">
    <source>
        <dbReference type="ARBA" id="ARBA00022842"/>
    </source>
</evidence>
<comment type="similarity">
    <text evidence="1 8 9">Belongs to the NAD synthetase family.</text>
</comment>
<feature type="binding site" evidence="8">
    <location>
        <position position="166"/>
    </location>
    <ligand>
        <name>ATP</name>
        <dbReference type="ChEBI" id="CHEBI:30616"/>
    </ligand>
</feature>
<dbReference type="InterPro" id="IPR003694">
    <property type="entry name" value="NAD_synthase"/>
</dbReference>
<dbReference type="NCBIfam" id="NF010587">
    <property type="entry name" value="PRK13980.1"/>
    <property type="match status" value="1"/>
</dbReference>
<keyword evidence="4 8" id="KW-0547">Nucleotide-binding</keyword>
<evidence type="ECO:0000313" key="13">
    <source>
        <dbReference type="EMBL" id="MFC4989571.1"/>
    </source>
</evidence>
<dbReference type="AlphaFoldDB" id="A0ABD5QIE3"/>
<proteinExistence type="inferred from homology"/>
<evidence type="ECO:0000256" key="10">
    <source>
        <dbReference type="RuleBase" id="RU003812"/>
    </source>
</evidence>
<feature type="binding site" evidence="8">
    <location>
        <position position="186"/>
    </location>
    <ligand>
        <name>deamido-NAD(+)</name>
        <dbReference type="ChEBI" id="CHEBI:58437"/>
        <note>ligand shared between two neighboring subunits</note>
    </ligand>
</feature>
<evidence type="ECO:0000256" key="5">
    <source>
        <dbReference type="ARBA" id="ARBA00022840"/>
    </source>
</evidence>
<dbReference type="HAMAP" id="MF_00193">
    <property type="entry name" value="NadE_ammonia_dep"/>
    <property type="match status" value="1"/>
</dbReference>
<dbReference type="PANTHER" id="PTHR23090">
    <property type="entry name" value="NH 3 /GLUTAMINE-DEPENDENT NAD + SYNTHETASE"/>
    <property type="match status" value="1"/>
</dbReference>
<feature type="binding site" evidence="8">
    <location>
        <position position="60"/>
    </location>
    <ligand>
        <name>Mg(2+)</name>
        <dbReference type="ChEBI" id="CHEBI:18420"/>
    </ligand>
</feature>
<keyword evidence="14" id="KW-1185">Reference proteome</keyword>
<evidence type="ECO:0000256" key="4">
    <source>
        <dbReference type="ARBA" id="ARBA00022741"/>
    </source>
</evidence>